<dbReference type="Proteomes" id="UP001255050">
    <property type="component" value="Unassembled WGS sequence"/>
</dbReference>
<organism evidence="8 9">
    <name type="scientific">Staphylococcus coagulans</name>
    <dbReference type="NCBI Taxonomy" id="74706"/>
    <lineage>
        <taxon>Bacteria</taxon>
        <taxon>Bacillati</taxon>
        <taxon>Bacillota</taxon>
        <taxon>Bacilli</taxon>
        <taxon>Bacillales</taxon>
        <taxon>Staphylococcaceae</taxon>
        <taxon>Staphylococcus</taxon>
    </lineage>
</organism>
<evidence type="ECO:0000256" key="4">
    <source>
        <dbReference type="ARBA" id="ARBA00022729"/>
    </source>
</evidence>
<protein>
    <submittedName>
        <fullName evidence="8">LPXTG cell wall anchor domain-containing protein</fullName>
    </submittedName>
</protein>
<evidence type="ECO:0000256" key="3">
    <source>
        <dbReference type="ARBA" id="ARBA00022525"/>
    </source>
</evidence>
<feature type="non-terminal residue" evidence="8">
    <location>
        <position position="1"/>
    </location>
</feature>
<dbReference type="Pfam" id="PF02986">
    <property type="entry name" value="Fn_bind"/>
    <property type="match status" value="1"/>
</dbReference>
<evidence type="ECO:0000313" key="9">
    <source>
        <dbReference type="Proteomes" id="UP001255050"/>
    </source>
</evidence>
<sequence>TLPKVSGQNEGQQTIEEDTTPPTPPTPEVPSEPETPTPPTPEVPSEPGEPTPPKPEVPSEPETPVPPTPEVPSEPGKPVPPAKEEPKKPSKPVEQGKVVTPVIEINEKVKAVAPTKQKQSKKSELPETGGEESTNKGMLFGGLFSILGLVLLRRNKKNNKA</sequence>
<dbReference type="InterPro" id="IPR019931">
    <property type="entry name" value="LPXTG_anchor"/>
</dbReference>
<dbReference type="RefSeq" id="WP_225971841.1">
    <property type="nucleotide sequence ID" value="NZ_JAVJGV010000491.1"/>
</dbReference>
<evidence type="ECO:0000256" key="6">
    <source>
        <dbReference type="SAM" id="MobiDB-lite"/>
    </source>
</evidence>
<gene>
    <name evidence="8" type="ORF">RCO12_13990</name>
</gene>
<dbReference type="InterPro" id="IPR004237">
    <property type="entry name" value="Fibron_repeat-bd"/>
</dbReference>
<keyword evidence="9" id="KW-1185">Reference proteome</keyword>
<dbReference type="NCBIfam" id="TIGR01167">
    <property type="entry name" value="LPXTG_anchor"/>
    <property type="match status" value="1"/>
</dbReference>
<reference evidence="8 9" key="1">
    <citation type="submission" date="2023-08" db="EMBL/GenBank/DDBJ databases">
        <title>Whole genome sequencing of Staphylococcus coagulans NN-2474.</title>
        <authorList>
            <person name="Kropotov V.S."/>
            <person name="Boriskina E.V."/>
            <person name="Gordinskaya N.A."/>
            <person name="Shkurkina I.S."/>
            <person name="Kryazhev D.V."/>
            <person name="Alekseeva A.E."/>
            <person name="Makhova M.A."/>
        </authorList>
    </citation>
    <scope>NUCLEOTIDE SEQUENCE [LARGE SCALE GENOMIC DNA]</scope>
    <source>
        <strain evidence="8 9">NN-2474</strain>
    </source>
</reference>
<proteinExistence type="predicted"/>
<feature type="domain" description="Gram-positive cocci surface proteins LPxTG" evidence="7">
    <location>
        <begin position="125"/>
        <end position="161"/>
    </location>
</feature>
<dbReference type="Pfam" id="PF00746">
    <property type="entry name" value="Gram_pos_anchor"/>
    <property type="match status" value="1"/>
</dbReference>
<keyword evidence="4" id="KW-0732">Signal</keyword>
<keyword evidence="5" id="KW-0572">Peptidoglycan-anchor</keyword>
<comment type="caution">
    <text evidence="8">The sequence shown here is derived from an EMBL/GenBank/DDBJ whole genome shotgun (WGS) entry which is preliminary data.</text>
</comment>
<feature type="compositionally biased region" description="Polar residues" evidence="6">
    <location>
        <begin position="1"/>
        <end position="14"/>
    </location>
</feature>
<keyword evidence="2" id="KW-0134">Cell wall</keyword>
<evidence type="ECO:0000313" key="8">
    <source>
        <dbReference type="EMBL" id="MDR5604487.1"/>
    </source>
</evidence>
<evidence type="ECO:0000256" key="5">
    <source>
        <dbReference type="ARBA" id="ARBA00023088"/>
    </source>
</evidence>
<feature type="region of interest" description="Disordered" evidence="6">
    <location>
        <begin position="1"/>
        <end position="140"/>
    </location>
</feature>
<comment type="subcellular location">
    <subcellularLocation>
        <location evidence="1">Secreted</location>
        <location evidence="1">Cell wall</location>
        <topology evidence="1">Peptidoglycan-anchor</topology>
    </subcellularLocation>
</comment>
<evidence type="ECO:0000256" key="1">
    <source>
        <dbReference type="ARBA" id="ARBA00004168"/>
    </source>
</evidence>
<dbReference type="EMBL" id="JAVJGV010000491">
    <property type="protein sequence ID" value="MDR5604487.1"/>
    <property type="molecule type" value="Genomic_DNA"/>
</dbReference>
<evidence type="ECO:0000259" key="7">
    <source>
        <dbReference type="PROSITE" id="PS50847"/>
    </source>
</evidence>
<evidence type="ECO:0000256" key="2">
    <source>
        <dbReference type="ARBA" id="ARBA00022512"/>
    </source>
</evidence>
<name>A0ABU1F3C2_9STAP</name>
<accession>A0ABU1F3C2</accession>
<keyword evidence="3" id="KW-0964">Secreted</keyword>
<feature type="compositionally biased region" description="Pro residues" evidence="6">
    <location>
        <begin position="21"/>
        <end position="81"/>
    </location>
</feature>
<dbReference type="PROSITE" id="PS50847">
    <property type="entry name" value="GRAM_POS_ANCHORING"/>
    <property type="match status" value="1"/>
</dbReference>